<keyword evidence="2" id="KW-1185">Reference proteome</keyword>
<name>A0A1H0F2R8_9PSED</name>
<proteinExistence type="predicted"/>
<gene>
    <name evidence="1" type="ORF">SAMN05216193_10632</name>
</gene>
<accession>A0A1H0F2R8</accession>
<reference evidence="2" key="1">
    <citation type="submission" date="2016-10" db="EMBL/GenBank/DDBJ databases">
        <authorList>
            <person name="Varghese N."/>
            <person name="Submissions S."/>
        </authorList>
    </citation>
    <scope>NUCLEOTIDE SEQUENCE [LARGE SCALE GENOMIC DNA]</scope>
    <source>
        <strain evidence="2">JCM 21621</strain>
    </source>
</reference>
<organism evidence="1 2">
    <name type="scientific">Pseudomonas jinjuensis</name>
    <dbReference type="NCBI Taxonomy" id="198616"/>
    <lineage>
        <taxon>Bacteria</taxon>
        <taxon>Pseudomonadati</taxon>
        <taxon>Pseudomonadota</taxon>
        <taxon>Gammaproteobacteria</taxon>
        <taxon>Pseudomonadales</taxon>
        <taxon>Pseudomonadaceae</taxon>
        <taxon>Pseudomonas</taxon>
    </lineage>
</organism>
<dbReference type="Proteomes" id="UP000242957">
    <property type="component" value="Unassembled WGS sequence"/>
</dbReference>
<evidence type="ECO:0000313" key="2">
    <source>
        <dbReference type="Proteomes" id="UP000242957"/>
    </source>
</evidence>
<evidence type="ECO:0000313" key="1">
    <source>
        <dbReference type="EMBL" id="SDN88932.1"/>
    </source>
</evidence>
<sequence>MEGELIDTSAGKAVLRVVRKGFGKTLFNDSADLKPLIDELTTEVLRS</sequence>
<dbReference type="AlphaFoldDB" id="A0A1H0F2R8"/>
<protein>
    <submittedName>
        <fullName evidence="1">Uncharacterized protein</fullName>
    </submittedName>
</protein>
<dbReference type="EMBL" id="FNIJ01000006">
    <property type="protein sequence ID" value="SDN88932.1"/>
    <property type="molecule type" value="Genomic_DNA"/>
</dbReference>